<dbReference type="EMBL" id="JADCNL010000001">
    <property type="protein sequence ID" value="KAG0496258.1"/>
    <property type="molecule type" value="Genomic_DNA"/>
</dbReference>
<feature type="compositionally biased region" description="Basic and acidic residues" evidence="6">
    <location>
        <begin position="8"/>
        <end position="21"/>
    </location>
</feature>
<sequence>MGEDGVEMEVKNDEQSKKVDSIDCLVPASEETSQPTGVGGQPPYSEKAQRVAQMMRNYLHMKHTVSSGGREEQLSDRCQAMMELVLKENGKWTVSKLETEHNHTLNCFSAFGVGQVEPSIGMVFDSLEAAKTFYYDYGKKMGFRSRTGSNRRSAATGALIMQRFLCCRGSYPLQRRSSETSVGKRKRGPYKGRGGKVFDELAQNEDVDGDVIDVDGLAEKGAMAGCEAGAEVDSRPFMNGIASFGDTKTDAVEVKNGGLPPTTSVSAQSKLLRELGVRVYRYSSDEKRDIILRYLMKKSNRQSGERTIKFFTTQPPPGENFRQLQCAQQTQNVQQQQEVAGNSADRVPLQTCENQDRMTVIKPKPPIRQIIGVVAEPKIGMFFTNEDRAYEFYVRYAGSVGFNVRKGWWDKTARSVTRLRVYVCSKEGFRPKSFVNETKKARPETRTGCPARMAIKLTSNGKYSITEFVSEHNHELAAPLDIQMFKSQKLLTKVQLSNQYRCKLIPADYKNYIRSKRVKNMQVGDAGAMLEYLQKMKGENSSFFYAIQVDEDDQLTNIFWADPNSVMNYDYFGDVLCFDTTYKDSDYGRPFVQFVGVNHHMQAITFGAAFLYDETIESLKWLFETFTTVMGGKQPKTVLTAESCAVSKAIAAVWPCTNHRICVWHIYRSASKNLSQIFENMEAFLLDFSHCIFQLHEEENFLIAWKSMLERYDLKDNEWLSRLYEERKKWALPYSQEAFYADIHNVLRRAGFNCVLKENLSPEVDLIQFLKQYEEFVKEQRYMEQEADYLASQITSRVPTLRFLWQAANVYTPFVYEMFKMEFELLPNCLVYSCGEVGTLSDYEVAVKDSSKLYFVRFDVSDGSVICSCKKFEFVGIQCCHALRVLDCRNVKELRLQFLLKRWRKDAKSGLIRVDHSFPLQNDPKSLSKRYSSLCRLLYQLAARASQSVHAYALLENQSNQMLDQVERIIEMKLLEKPPMSNPSKGLSQSQIQGEDILHDSNGESRRLFGKKKKDGSGCRRQHIEVNKRGNKGRKAKSDVAEVSVDDPPVASNEILTQERNSSNHFFPPCQPVQGSFIPTHQFGLSNFHGFREHLSLLRLQRCMPFNSLQAIPSLDTRGESKAITLFQFGIFYEKSFVTSQESLHPSIQHDVRTTSPRASLLFVNVTLPHFFLSRSLLPPSVCRRRDTFRRRGQTNLGDQRHHHLNPPFPFPPLLFLPPRDLEASGLARAAGFVRGNGFNKENVGNSASTFSFFEAFWCCLTSDASRGLPICCEHNVFLTNYLDLTIYWST</sequence>
<feature type="domain" description="SWIM-type" evidence="7">
    <location>
        <begin position="854"/>
        <end position="890"/>
    </location>
</feature>
<feature type="compositionally biased region" description="Polar residues" evidence="6">
    <location>
        <begin position="982"/>
        <end position="993"/>
    </location>
</feature>
<dbReference type="InterPro" id="IPR031052">
    <property type="entry name" value="FHY3/FAR1"/>
</dbReference>
<evidence type="ECO:0000256" key="5">
    <source>
        <dbReference type="PROSITE-ProRule" id="PRU00325"/>
    </source>
</evidence>
<accession>A0A835RT40</accession>
<dbReference type="GO" id="GO:0006355">
    <property type="term" value="P:regulation of DNA-templated transcription"/>
    <property type="evidence" value="ECO:0007669"/>
    <property type="project" value="InterPro"/>
</dbReference>
<proteinExistence type="inferred from homology"/>
<keyword evidence="2" id="KW-0479">Metal-binding</keyword>
<feature type="region of interest" description="Disordered" evidence="6">
    <location>
        <begin position="977"/>
        <end position="1044"/>
    </location>
</feature>
<evidence type="ECO:0000256" key="6">
    <source>
        <dbReference type="SAM" id="MobiDB-lite"/>
    </source>
</evidence>
<comment type="caution">
    <text evidence="8">The sequence shown here is derived from an EMBL/GenBank/DDBJ whole genome shotgun (WGS) entry which is preliminary data.</text>
</comment>
<dbReference type="Proteomes" id="UP000636800">
    <property type="component" value="Chromosome 1"/>
</dbReference>
<gene>
    <name evidence="8" type="ORF">HPP92_000949</name>
</gene>
<evidence type="ECO:0000256" key="2">
    <source>
        <dbReference type="ARBA" id="ARBA00022723"/>
    </source>
</evidence>
<evidence type="ECO:0000256" key="4">
    <source>
        <dbReference type="ARBA" id="ARBA00022833"/>
    </source>
</evidence>
<evidence type="ECO:0000313" key="9">
    <source>
        <dbReference type="Proteomes" id="UP000636800"/>
    </source>
</evidence>
<dbReference type="PROSITE" id="PS50966">
    <property type="entry name" value="ZF_SWIM"/>
    <property type="match status" value="1"/>
</dbReference>
<dbReference type="InterPro" id="IPR018289">
    <property type="entry name" value="MULE_transposase_dom"/>
</dbReference>
<dbReference type="PANTHER" id="PTHR31669:SF162">
    <property type="entry name" value="PROTEIN FAR1-RELATED SEQUENCE"/>
    <property type="match status" value="1"/>
</dbReference>
<evidence type="ECO:0000256" key="1">
    <source>
        <dbReference type="ARBA" id="ARBA00005889"/>
    </source>
</evidence>
<keyword evidence="4" id="KW-0862">Zinc</keyword>
<evidence type="ECO:0000256" key="3">
    <source>
        <dbReference type="ARBA" id="ARBA00022771"/>
    </source>
</evidence>
<protein>
    <recommendedName>
        <fullName evidence="7">SWIM-type domain-containing protein</fullName>
    </recommendedName>
</protein>
<comment type="similarity">
    <text evidence="1">Belongs to the FHY3/FAR1 family.</text>
</comment>
<feature type="compositionally biased region" description="Basic and acidic residues" evidence="6">
    <location>
        <begin position="996"/>
        <end position="1007"/>
    </location>
</feature>
<dbReference type="InterPro" id="IPR006564">
    <property type="entry name" value="Znf_PMZ"/>
</dbReference>
<dbReference type="InterPro" id="IPR004330">
    <property type="entry name" value="FAR1_DNA_bnd_dom"/>
</dbReference>
<dbReference type="Pfam" id="PF03101">
    <property type="entry name" value="FAR1"/>
    <property type="match status" value="1"/>
</dbReference>
<dbReference type="Pfam" id="PF10551">
    <property type="entry name" value="MULE"/>
    <property type="match status" value="1"/>
</dbReference>
<keyword evidence="9" id="KW-1185">Reference proteome</keyword>
<dbReference type="PANTHER" id="PTHR31669">
    <property type="entry name" value="PROTEIN FAR1-RELATED SEQUENCE 10-RELATED"/>
    <property type="match status" value="1"/>
</dbReference>
<evidence type="ECO:0000259" key="7">
    <source>
        <dbReference type="PROSITE" id="PS50966"/>
    </source>
</evidence>
<organism evidence="8 9">
    <name type="scientific">Vanilla planifolia</name>
    <name type="common">Vanilla</name>
    <dbReference type="NCBI Taxonomy" id="51239"/>
    <lineage>
        <taxon>Eukaryota</taxon>
        <taxon>Viridiplantae</taxon>
        <taxon>Streptophyta</taxon>
        <taxon>Embryophyta</taxon>
        <taxon>Tracheophyta</taxon>
        <taxon>Spermatophyta</taxon>
        <taxon>Magnoliopsida</taxon>
        <taxon>Liliopsida</taxon>
        <taxon>Asparagales</taxon>
        <taxon>Orchidaceae</taxon>
        <taxon>Vanilloideae</taxon>
        <taxon>Vanilleae</taxon>
        <taxon>Vanilla</taxon>
    </lineage>
</organism>
<feature type="region of interest" description="Disordered" evidence="6">
    <location>
        <begin position="1"/>
        <end position="21"/>
    </location>
</feature>
<name>A0A835RT40_VANPL</name>
<keyword evidence="3 5" id="KW-0863">Zinc-finger</keyword>
<dbReference type="InterPro" id="IPR007527">
    <property type="entry name" value="Znf_SWIM"/>
</dbReference>
<dbReference type="OrthoDB" id="70257at2759"/>
<evidence type="ECO:0000313" key="8">
    <source>
        <dbReference type="EMBL" id="KAG0496258.1"/>
    </source>
</evidence>
<dbReference type="SMART" id="SM00575">
    <property type="entry name" value="ZnF_PMZ"/>
    <property type="match status" value="1"/>
</dbReference>
<dbReference type="GO" id="GO:0008270">
    <property type="term" value="F:zinc ion binding"/>
    <property type="evidence" value="ECO:0007669"/>
    <property type="project" value="UniProtKB-KW"/>
</dbReference>
<reference evidence="8 9" key="1">
    <citation type="journal article" date="2020" name="Nat. Food">
        <title>A phased Vanilla planifolia genome enables genetic improvement of flavour and production.</title>
        <authorList>
            <person name="Hasing T."/>
            <person name="Tang H."/>
            <person name="Brym M."/>
            <person name="Khazi F."/>
            <person name="Huang T."/>
            <person name="Chambers A.H."/>
        </authorList>
    </citation>
    <scope>NUCLEOTIDE SEQUENCE [LARGE SCALE GENOMIC DNA]</scope>
    <source>
        <tissue evidence="8">Leaf</tissue>
    </source>
</reference>
<dbReference type="Pfam" id="PF04434">
    <property type="entry name" value="SWIM"/>
    <property type="match status" value="1"/>
</dbReference>
<feature type="compositionally biased region" description="Basic and acidic residues" evidence="6">
    <location>
        <begin position="1015"/>
        <end position="1028"/>
    </location>
</feature>